<dbReference type="InterPro" id="IPR036388">
    <property type="entry name" value="WH-like_DNA-bd_sf"/>
</dbReference>
<evidence type="ECO:0000313" key="5">
    <source>
        <dbReference type="EMBL" id="MCX2817941.1"/>
    </source>
</evidence>
<feature type="domain" description="DUF7343" evidence="3">
    <location>
        <begin position="288"/>
        <end position="348"/>
    </location>
</feature>
<dbReference type="Gene3D" id="1.10.10.10">
    <property type="entry name" value="Winged helix-like DNA-binding domain superfamily/Winged helix DNA-binding domain"/>
    <property type="match status" value="1"/>
</dbReference>
<feature type="domain" description="DUF7345" evidence="4">
    <location>
        <begin position="41"/>
        <end position="168"/>
    </location>
</feature>
<keyword evidence="2" id="KW-0812">Transmembrane</keyword>
<comment type="caution">
    <text evidence="5">The sequence shown here is derived from an EMBL/GenBank/DDBJ whole genome shotgun (WGS) entry which is preliminary data.</text>
</comment>
<evidence type="ECO:0000256" key="1">
    <source>
        <dbReference type="SAM" id="MobiDB-lite"/>
    </source>
</evidence>
<dbReference type="InterPro" id="IPR055767">
    <property type="entry name" value="DUF7343"/>
</dbReference>
<dbReference type="Proteomes" id="UP001149411">
    <property type="component" value="Unassembled WGS sequence"/>
</dbReference>
<feature type="region of interest" description="Disordered" evidence="1">
    <location>
        <begin position="201"/>
        <end position="235"/>
    </location>
</feature>
<gene>
    <name evidence="5" type="ORF">EGH25_01020</name>
</gene>
<evidence type="ECO:0000259" key="4">
    <source>
        <dbReference type="Pfam" id="PF24036"/>
    </source>
</evidence>
<name>A0A9Q4GI41_9EURY</name>
<proteinExistence type="predicted"/>
<feature type="transmembrane region" description="Helical" evidence="2">
    <location>
        <begin position="238"/>
        <end position="259"/>
    </location>
</feature>
<organism evidence="5 6">
    <name type="scientific">Halorutilus salinus</name>
    <dbReference type="NCBI Taxonomy" id="2487751"/>
    <lineage>
        <taxon>Archaea</taxon>
        <taxon>Methanobacteriati</taxon>
        <taxon>Methanobacteriota</taxon>
        <taxon>Stenosarchaea group</taxon>
        <taxon>Halobacteria</taxon>
        <taxon>Halorutilales</taxon>
        <taxon>Halorutilaceae</taxon>
        <taxon>Halorutilus</taxon>
    </lineage>
</organism>
<evidence type="ECO:0000256" key="2">
    <source>
        <dbReference type="SAM" id="Phobius"/>
    </source>
</evidence>
<keyword evidence="2" id="KW-0472">Membrane</keyword>
<dbReference type="SUPFAM" id="SSF46785">
    <property type="entry name" value="Winged helix' DNA-binding domain"/>
    <property type="match status" value="1"/>
</dbReference>
<evidence type="ECO:0000313" key="6">
    <source>
        <dbReference type="Proteomes" id="UP001149411"/>
    </source>
</evidence>
<protein>
    <submittedName>
        <fullName evidence="5">Helix-turn-helix domain-containing protein</fullName>
    </submittedName>
</protein>
<dbReference type="EMBL" id="RKLV01000001">
    <property type="protein sequence ID" value="MCX2817941.1"/>
    <property type="molecule type" value="Genomic_DNA"/>
</dbReference>
<dbReference type="RefSeq" id="WP_266085488.1">
    <property type="nucleotide sequence ID" value="NZ_RKLV01000001.1"/>
</dbReference>
<keyword evidence="2" id="KW-1133">Transmembrane helix</keyword>
<sequence>MVSVTPGRTVLVVVLAISLFLLVPTPSAQVTDERPHATVYTVDVDGDGNATWNIQLRYRLIGENEISSFETVQEEFEKGNLTVFDGIEEEMRPFANEASNLTGRPMSLSGFERDIRVRDTLTLTEGLVSVSFNWSNFAGTNGSVVRVGDVFAGGGLALADDERLVVESTGAPPVSSVSPEPDTRDDGRFVWDGEIFFGEGQPSVVFGDPPETDADTNGTDVNRTDDDNVSRTDGSPTAATVIAGILVLLSGFAGGFYLSRSGFFGGETRKETATSEDGDEEETVDDELLTDEDRVVRILRQNGGKMRQAEIVERTEWSKSKVSMLLSDMEEDGTVSKLRLGRENVIELEDSEGNG</sequence>
<dbReference type="Pfam" id="PF24034">
    <property type="entry name" value="DUF7343"/>
    <property type="match status" value="1"/>
</dbReference>
<dbReference type="AlphaFoldDB" id="A0A9Q4GI41"/>
<accession>A0A9Q4GI41</accession>
<keyword evidence="6" id="KW-1185">Reference proteome</keyword>
<reference evidence="5" key="1">
    <citation type="submission" date="2022-09" db="EMBL/GenBank/DDBJ databases">
        <title>Haloadaptaus new haloarchaeum isolated from saline soil.</title>
        <authorList>
            <person name="Duran-Viseras A."/>
            <person name="Sanchez-Porro C."/>
            <person name="Ventosa A."/>
        </authorList>
    </citation>
    <scope>NUCLEOTIDE SEQUENCE</scope>
    <source>
        <strain evidence="5">F3-133</strain>
    </source>
</reference>
<dbReference type="Pfam" id="PF24036">
    <property type="entry name" value="DUF7345"/>
    <property type="match status" value="1"/>
</dbReference>
<evidence type="ECO:0000259" key="3">
    <source>
        <dbReference type="Pfam" id="PF24034"/>
    </source>
</evidence>
<dbReference type="InterPro" id="IPR055769">
    <property type="entry name" value="DUF7345"/>
</dbReference>
<dbReference type="InterPro" id="IPR036390">
    <property type="entry name" value="WH_DNA-bd_sf"/>
</dbReference>